<gene>
    <name evidence="3" type="ORF">CCMP2556_LOCUS44449</name>
</gene>
<dbReference type="InterPro" id="IPR039477">
    <property type="entry name" value="ILEI/PANDER_dom"/>
</dbReference>
<name>A0ABP0QXA5_9DINO</name>
<reference evidence="3 4" key="1">
    <citation type="submission" date="2024-02" db="EMBL/GenBank/DDBJ databases">
        <authorList>
            <person name="Chen Y."/>
            <person name="Shah S."/>
            <person name="Dougan E. K."/>
            <person name="Thang M."/>
            <person name="Chan C."/>
        </authorList>
    </citation>
    <scope>NUCLEOTIDE SEQUENCE [LARGE SCALE GENOMIC DNA]</scope>
</reference>
<evidence type="ECO:0000313" key="4">
    <source>
        <dbReference type="Proteomes" id="UP001642484"/>
    </source>
</evidence>
<dbReference type="Pfam" id="PF15711">
    <property type="entry name" value="ILEI"/>
    <property type="match status" value="1"/>
</dbReference>
<feature type="region of interest" description="Disordered" evidence="1">
    <location>
        <begin position="215"/>
        <end position="253"/>
    </location>
</feature>
<proteinExistence type="predicted"/>
<keyword evidence="4" id="KW-1185">Reference proteome</keyword>
<feature type="region of interest" description="Disordered" evidence="1">
    <location>
        <begin position="93"/>
        <end position="116"/>
    </location>
</feature>
<evidence type="ECO:0000256" key="1">
    <source>
        <dbReference type="SAM" id="MobiDB-lite"/>
    </source>
</evidence>
<dbReference type="PROSITE" id="PS52031">
    <property type="entry name" value="GG_LECTIN"/>
    <property type="match status" value="1"/>
</dbReference>
<protein>
    <recommendedName>
        <fullName evidence="2">ILEI/PANDER domain-containing protein</fullName>
    </recommendedName>
</protein>
<dbReference type="PANTHER" id="PTHR46396:SF2">
    <property type="entry name" value="ILEI_PANDER DOMAIN-CONTAINING PROTEIN"/>
    <property type="match status" value="1"/>
</dbReference>
<dbReference type="PANTHER" id="PTHR46396">
    <property type="entry name" value="PROTEIN O-LINKED-MANNOSE BETA-1,2-N-ACETYLGLUCOSAMINYLTRANSFERASE 1"/>
    <property type="match status" value="1"/>
</dbReference>
<dbReference type="EMBL" id="CAXAMN010025139">
    <property type="protein sequence ID" value="CAK9092927.1"/>
    <property type="molecule type" value="Genomic_DNA"/>
</dbReference>
<organism evidence="3 4">
    <name type="scientific">Durusdinium trenchii</name>
    <dbReference type="NCBI Taxonomy" id="1381693"/>
    <lineage>
        <taxon>Eukaryota</taxon>
        <taxon>Sar</taxon>
        <taxon>Alveolata</taxon>
        <taxon>Dinophyceae</taxon>
        <taxon>Suessiales</taxon>
        <taxon>Symbiodiniaceae</taxon>
        <taxon>Durusdinium</taxon>
    </lineage>
</organism>
<comment type="caution">
    <text evidence="3">The sequence shown here is derived from an EMBL/GenBank/DDBJ whole genome shotgun (WGS) entry which is preliminary data.</text>
</comment>
<accession>A0ABP0QXA5</accession>
<evidence type="ECO:0000259" key="2">
    <source>
        <dbReference type="Pfam" id="PF15711"/>
    </source>
</evidence>
<feature type="domain" description="ILEI/PANDER" evidence="2">
    <location>
        <begin position="579"/>
        <end position="669"/>
    </location>
</feature>
<dbReference type="Proteomes" id="UP001642484">
    <property type="component" value="Unassembled WGS sequence"/>
</dbReference>
<evidence type="ECO:0000313" key="3">
    <source>
        <dbReference type="EMBL" id="CAK9092927.1"/>
    </source>
</evidence>
<sequence>MARGAEEVPEASALRATWEEVRQQLEQKKLQLQHLAVDGQELLLEEDALRRSLEECHQELESREETTTLDPLRVSKLQQLEQQNQFLANELEEMESQLRSGRSPKSRGRRELHGAAEGAEALRSELGEVKATEEAQEARWHLEERTWNSELKEVKEQDRALLSALEAKLRGLVEANQLLQEELHREEEKTRQKTTALSTEVLQLRQDLWLHSPSERSELWSGADGSSRRSSKTSSRGSTGTRRSATASFKPLEEIPSLAADTAVTATTATTATTAASVEAAATVAMAAARRASAVVGGLVDDALLSMGDLMEPKEPKATSDRGVQDPKLEVDQAETAATAASSAASTTWSEFWASGSRHSASALEHFGQLLQQQVNSAAEGLTTRKPGQSCGRGEMQMGRFVVTKDCGAGEALSFLAWCPCAFLAPTPRAHGSNHAPFSGAPAGRGRTVWRLQRRSELMEETRMLRETLGSLTKEVRLLRKLITTDGDTQTSSDDGAKPAAVAAPTPVPTAAPAAPVASAEKAVEAKVAPKAAKASPPPAASVGTTQLKVVSAGGDAGDIADFFVEDQKVPIGGMANRRGLNVVVIDMQMGQILSAKTYDIWGNPMEENRRLAKDFRAIEEDNVVLIALKDSGMENLDGEGLHALQSVGSTLENRLGFRQGYALIGVKDGEAMAERKGPMVMAEAKLKIAIRPPSTPIRA</sequence>
<dbReference type="InterPro" id="IPR052463">
    <property type="entry name" value="O-linked_mannose_GnT"/>
</dbReference>
<feature type="region of interest" description="Disordered" evidence="1">
    <location>
        <begin position="486"/>
        <end position="512"/>
    </location>
</feature>
<feature type="compositionally biased region" description="Low complexity" evidence="1">
    <location>
        <begin position="232"/>
        <end position="248"/>
    </location>
</feature>